<evidence type="ECO:0000259" key="3">
    <source>
        <dbReference type="Pfam" id="PF18962"/>
    </source>
</evidence>
<evidence type="ECO:0000313" key="5">
    <source>
        <dbReference type="Proteomes" id="UP000198517"/>
    </source>
</evidence>
<keyword evidence="5" id="KW-1185">Reference proteome</keyword>
<feature type="domain" description="Secretion system C-terminal sorting" evidence="3">
    <location>
        <begin position="211"/>
        <end position="264"/>
    </location>
</feature>
<protein>
    <submittedName>
        <fullName evidence="4">Por secretion system C-terminal sorting domain-containing protein</fullName>
    </submittedName>
</protein>
<dbReference type="Gene3D" id="2.60.120.200">
    <property type="match status" value="1"/>
</dbReference>
<dbReference type="Proteomes" id="UP000198517">
    <property type="component" value="Unassembled WGS sequence"/>
</dbReference>
<feature type="chain" id="PRO_5011608816" evidence="2">
    <location>
        <begin position="22"/>
        <end position="266"/>
    </location>
</feature>
<dbReference type="EMBL" id="FNAS01000004">
    <property type="protein sequence ID" value="SDE19690.1"/>
    <property type="molecule type" value="Genomic_DNA"/>
</dbReference>
<evidence type="ECO:0000256" key="1">
    <source>
        <dbReference type="ARBA" id="ARBA00022729"/>
    </source>
</evidence>
<proteinExistence type="predicted"/>
<dbReference type="RefSeq" id="WP_092736177.1">
    <property type="nucleotide sequence ID" value="NZ_FNAS01000004.1"/>
</dbReference>
<sequence>MKKTLLFALCFAGAIATQVKAQTASLDENFDKFDVNEGLPQKEWSTDSSGNVNTSPIIRLRQSTNNPNNNYIFFYSAFFPNKPVYLFTPKVAASDGTYKIKFLANSRNNQSTTITVCLLKGEFDLEDVTEVKSFSITQGAGQPPYEVIIPKTDRQYIAFKFESTQEHDTCGFDNVVYSSPNMATAEVLAINELVSIATTADQSSLFFATKESAVSEVKILSVNGQVVLTAKPTDNRVNISSLNKGVYIVSTTLANGKTANTKFIKK</sequence>
<dbReference type="InterPro" id="IPR026444">
    <property type="entry name" value="Secre_tail"/>
</dbReference>
<name>A0A1G7AYD9_9FLAO</name>
<evidence type="ECO:0000313" key="4">
    <source>
        <dbReference type="EMBL" id="SDE19690.1"/>
    </source>
</evidence>
<dbReference type="OrthoDB" id="1273458at2"/>
<dbReference type="Pfam" id="PF18962">
    <property type="entry name" value="Por_Secre_tail"/>
    <property type="match status" value="1"/>
</dbReference>
<keyword evidence="1 2" id="KW-0732">Signal</keyword>
<dbReference type="STRING" id="1071918.SAMN05421544_104142"/>
<feature type="signal peptide" evidence="2">
    <location>
        <begin position="1"/>
        <end position="21"/>
    </location>
</feature>
<organism evidence="4 5">
    <name type="scientific">Riemerella columbipharyngis</name>
    <dbReference type="NCBI Taxonomy" id="1071918"/>
    <lineage>
        <taxon>Bacteria</taxon>
        <taxon>Pseudomonadati</taxon>
        <taxon>Bacteroidota</taxon>
        <taxon>Flavobacteriia</taxon>
        <taxon>Flavobacteriales</taxon>
        <taxon>Weeksellaceae</taxon>
        <taxon>Riemerella</taxon>
    </lineage>
</organism>
<gene>
    <name evidence="4" type="ORF">SAMN05421544_104142</name>
</gene>
<dbReference type="AlphaFoldDB" id="A0A1G7AYD9"/>
<dbReference type="NCBIfam" id="TIGR04183">
    <property type="entry name" value="Por_Secre_tail"/>
    <property type="match status" value="1"/>
</dbReference>
<reference evidence="4 5" key="1">
    <citation type="submission" date="2016-10" db="EMBL/GenBank/DDBJ databases">
        <authorList>
            <person name="de Groot N.N."/>
        </authorList>
    </citation>
    <scope>NUCLEOTIDE SEQUENCE [LARGE SCALE GENOMIC DNA]</scope>
    <source>
        <strain evidence="4 5">DSM 24015</strain>
    </source>
</reference>
<evidence type="ECO:0000256" key="2">
    <source>
        <dbReference type="SAM" id="SignalP"/>
    </source>
</evidence>
<accession>A0A1G7AYD9</accession>